<evidence type="ECO:0000313" key="1">
    <source>
        <dbReference type="EMBL" id="CAH9074118.1"/>
    </source>
</evidence>
<sequence length="103" mass="10085">MCGRGTGIAPSPNALRITLPAVPAASSAAPLSCCRPTTTCCASPELATTAHPGSPVTGSALGPVATSTTLPIAKNVSAAMLPGTLPPAILSDPLHASPLAFWN</sequence>
<name>A0A9P0YRR5_CUSEU</name>
<gene>
    <name evidence="1" type="ORF">CEURO_LOCUS5022</name>
</gene>
<dbReference type="Proteomes" id="UP001152484">
    <property type="component" value="Unassembled WGS sequence"/>
</dbReference>
<accession>A0A9P0YRR5</accession>
<organism evidence="1 2">
    <name type="scientific">Cuscuta europaea</name>
    <name type="common">European dodder</name>
    <dbReference type="NCBI Taxonomy" id="41803"/>
    <lineage>
        <taxon>Eukaryota</taxon>
        <taxon>Viridiplantae</taxon>
        <taxon>Streptophyta</taxon>
        <taxon>Embryophyta</taxon>
        <taxon>Tracheophyta</taxon>
        <taxon>Spermatophyta</taxon>
        <taxon>Magnoliopsida</taxon>
        <taxon>eudicotyledons</taxon>
        <taxon>Gunneridae</taxon>
        <taxon>Pentapetalae</taxon>
        <taxon>asterids</taxon>
        <taxon>lamiids</taxon>
        <taxon>Solanales</taxon>
        <taxon>Convolvulaceae</taxon>
        <taxon>Cuscuteae</taxon>
        <taxon>Cuscuta</taxon>
        <taxon>Cuscuta subgen. Cuscuta</taxon>
    </lineage>
</organism>
<protein>
    <submittedName>
        <fullName evidence="1">Uncharacterized protein</fullName>
    </submittedName>
</protein>
<evidence type="ECO:0000313" key="2">
    <source>
        <dbReference type="Proteomes" id="UP001152484"/>
    </source>
</evidence>
<proteinExistence type="predicted"/>
<comment type="caution">
    <text evidence="1">The sequence shown here is derived from an EMBL/GenBank/DDBJ whole genome shotgun (WGS) entry which is preliminary data.</text>
</comment>
<dbReference type="EMBL" id="CAMAPE010000009">
    <property type="protein sequence ID" value="CAH9074118.1"/>
    <property type="molecule type" value="Genomic_DNA"/>
</dbReference>
<dbReference type="AlphaFoldDB" id="A0A9P0YRR5"/>
<keyword evidence="2" id="KW-1185">Reference proteome</keyword>
<reference evidence="1" key="1">
    <citation type="submission" date="2022-07" db="EMBL/GenBank/DDBJ databases">
        <authorList>
            <person name="Macas J."/>
            <person name="Novak P."/>
            <person name="Neumann P."/>
        </authorList>
    </citation>
    <scope>NUCLEOTIDE SEQUENCE</scope>
</reference>